<keyword evidence="1" id="KW-0732">Signal</keyword>
<dbReference type="InterPro" id="IPR026374">
    <property type="entry name" value="Cyano_PEP"/>
</dbReference>
<gene>
    <name evidence="2" type="ORF">Cylst_6545</name>
</gene>
<evidence type="ECO:0000256" key="1">
    <source>
        <dbReference type="SAM" id="SignalP"/>
    </source>
</evidence>
<dbReference type="HOGENOM" id="CLU_088529_0_0_3"/>
<name>K9X9I2_9NOST</name>
<feature type="signal peptide" evidence="1">
    <location>
        <begin position="1"/>
        <end position="33"/>
    </location>
</feature>
<keyword evidence="3" id="KW-1185">Reference proteome</keyword>
<protein>
    <submittedName>
        <fullName evidence="2">PEP-CTERM putative exosortase interaction domain-containing protein</fullName>
    </submittedName>
</protein>
<dbReference type="AlphaFoldDB" id="K9X9I2"/>
<reference evidence="2 3" key="1">
    <citation type="submission" date="2012-06" db="EMBL/GenBank/DDBJ databases">
        <title>Noncontiguous Finished plasmid 1 of genome of Cylindrospermum stagnale PCC 7417.</title>
        <authorList>
            <consortium name="US DOE Joint Genome Institute"/>
            <person name="Gugger M."/>
            <person name="Coursin T."/>
            <person name="Rippka R."/>
            <person name="Tandeau De Marsac N."/>
            <person name="Huntemann M."/>
            <person name="Wei C.-L."/>
            <person name="Han J."/>
            <person name="Detter J.C."/>
            <person name="Han C."/>
            <person name="Tapia R."/>
            <person name="Davenport K."/>
            <person name="Daligault H."/>
            <person name="Erkkila T."/>
            <person name="Gu W."/>
            <person name="Munk A.C.C."/>
            <person name="Teshima H."/>
            <person name="Xu Y."/>
            <person name="Chain P."/>
            <person name="Chen A."/>
            <person name="Krypides N."/>
            <person name="Mavromatis K."/>
            <person name="Markowitz V."/>
            <person name="Szeto E."/>
            <person name="Ivanova N."/>
            <person name="Mikhailova N."/>
            <person name="Ovchinnikova G."/>
            <person name="Pagani I."/>
            <person name="Pati A."/>
            <person name="Goodwin L."/>
            <person name="Peters L."/>
            <person name="Pitluck S."/>
            <person name="Woyke T."/>
            <person name="Kerfeld C."/>
        </authorList>
    </citation>
    <scope>NUCLEOTIDE SEQUENCE [LARGE SCALE GENOMIC DNA]</scope>
    <source>
        <strain evidence="2 3">PCC 7417</strain>
        <plasmid evidence="3">Plasmid pCYLST.01</plasmid>
    </source>
</reference>
<evidence type="ECO:0000313" key="2">
    <source>
        <dbReference type="EMBL" id="AFZ28322.1"/>
    </source>
</evidence>
<dbReference type="NCBIfam" id="TIGR04155">
    <property type="entry name" value="cyano_PEP"/>
    <property type="match status" value="1"/>
</dbReference>
<feature type="chain" id="PRO_5003937751" evidence="1">
    <location>
        <begin position="34"/>
        <end position="210"/>
    </location>
</feature>
<geneLocation type="plasmid" evidence="2 3">
    <name>pCYLST.01</name>
</geneLocation>
<sequence precursor="true">MLITTFMPRKIHKAVIFSLLSLSSFTIVSPSFAASLDLSSWGRSGDVIAVPSKVTLTNAFADGSDDAYNYNVSSNDSTYINSLETFLGLNSGDLGFDATEGSAIKKTFNILAGDVISFDYSFLTYDTFSSDRAFVTISNSVIPLTGNSSFSYTFANSGNYNVGIGVIDVIDNIGSSKLTVTNTVYQTVPEPSTILGSILAGCFGVMLKRK</sequence>
<dbReference type="Proteomes" id="UP000010475">
    <property type="component" value="Plasmid pCYLST.01"/>
</dbReference>
<dbReference type="NCBIfam" id="TIGR02595">
    <property type="entry name" value="PEP_CTERM"/>
    <property type="match status" value="1"/>
</dbReference>
<evidence type="ECO:0000313" key="3">
    <source>
        <dbReference type="Proteomes" id="UP000010475"/>
    </source>
</evidence>
<organism evidence="2 3">
    <name type="scientific">Cylindrospermum stagnale PCC 7417</name>
    <dbReference type="NCBI Taxonomy" id="56107"/>
    <lineage>
        <taxon>Bacteria</taxon>
        <taxon>Bacillati</taxon>
        <taxon>Cyanobacteriota</taxon>
        <taxon>Cyanophyceae</taxon>
        <taxon>Nostocales</taxon>
        <taxon>Nostocaceae</taxon>
        <taxon>Cylindrospermum</taxon>
    </lineage>
</organism>
<dbReference type="InterPro" id="IPR013424">
    <property type="entry name" value="Ice-binding_C"/>
</dbReference>
<dbReference type="EMBL" id="CP003643">
    <property type="protein sequence ID" value="AFZ28322.1"/>
    <property type="molecule type" value="Genomic_DNA"/>
</dbReference>
<dbReference type="RefSeq" id="WP_015328367.1">
    <property type="nucleotide sequence ID" value="NC_020050.1"/>
</dbReference>
<proteinExistence type="predicted"/>
<dbReference type="KEGG" id="csg:Cylst_6545"/>
<keyword evidence="2" id="KW-0614">Plasmid</keyword>
<accession>K9X9I2</accession>